<dbReference type="EMBL" id="KN847541">
    <property type="protein sequence ID" value="KIW04350.1"/>
    <property type="molecule type" value="Genomic_DNA"/>
</dbReference>
<dbReference type="GeneID" id="27312612"/>
<dbReference type="AlphaFoldDB" id="A0A0D2AD21"/>
<name>A0A0D2AD21_9PEZI</name>
<dbReference type="VEuPathDB" id="FungiDB:PV09_04639"/>
<protein>
    <submittedName>
        <fullName evidence="2">Uncharacterized protein</fullName>
    </submittedName>
</protein>
<dbReference type="HOGENOM" id="CLU_086408_0_0_1"/>
<dbReference type="Proteomes" id="UP000053259">
    <property type="component" value="Unassembled WGS sequence"/>
</dbReference>
<gene>
    <name evidence="2" type="ORF">PV09_04639</name>
</gene>
<dbReference type="InParanoid" id="A0A0D2AD21"/>
<feature type="compositionally biased region" description="Low complexity" evidence="1">
    <location>
        <begin position="77"/>
        <end position="89"/>
    </location>
</feature>
<feature type="region of interest" description="Disordered" evidence="1">
    <location>
        <begin position="48"/>
        <end position="123"/>
    </location>
</feature>
<accession>A0A0D2AD21</accession>
<dbReference type="OrthoDB" id="3943581at2759"/>
<evidence type="ECO:0000313" key="2">
    <source>
        <dbReference type="EMBL" id="KIW04350.1"/>
    </source>
</evidence>
<feature type="compositionally biased region" description="Polar residues" evidence="1">
    <location>
        <begin position="59"/>
        <end position="76"/>
    </location>
</feature>
<proteinExistence type="predicted"/>
<evidence type="ECO:0000313" key="3">
    <source>
        <dbReference type="Proteomes" id="UP000053259"/>
    </source>
</evidence>
<dbReference type="RefSeq" id="XP_016214219.1">
    <property type="nucleotide sequence ID" value="XM_016358017.1"/>
</dbReference>
<keyword evidence="3" id="KW-1185">Reference proteome</keyword>
<feature type="compositionally biased region" description="Low complexity" evidence="1">
    <location>
        <begin position="101"/>
        <end position="121"/>
    </location>
</feature>
<sequence>MANSRRFKIVAVSIVLIIIFAITLDAALRLHAPPHNILKVSHAQNGGPNLQAAKAGAEPQQSGTGQMGSPSNASVQASSAATHAPTHTTGLEQGLIGSPSNTTAANATATAQVSVSMPSSSRRPESDLSIILEAYAGSAGPKRCRGQVLKKLIIPHPVSQWRSGVCVNLSDQAQCGIFYAGKEDNCEARLFNIEGCEDTTDTYVNTVVFMPEVRAVGSLWRSMFIRCGIDVPEVGQLDPSILGAALKLPSAPNTT</sequence>
<organism evidence="2 3">
    <name type="scientific">Verruconis gallopava</name>
    <dbReference type="NCBI Taxonomy" id="253628"/>
    <lineage>
        <taxon>Eukaryota</taxon>
        <taxon>Fungi</taxon>
        <taxon>Dikarya</taxon>
        <taxon>Ascomycota</taxon>
        <taxon>Pezizomycotina</taxon>
        <taxon>Dothideomycetes</taxon>
        <taxon>Pleosporomycetidae</taxon>
        <taxon>Venturiales</taxon>
        <taxon>Sympoventuriaceae</taxon>
        <taxon>Verruconis</taxon>
    </lineage>
</organism>
<evidence type="ECO:0000256" key="1">
    <source>
        <dbReference type="SAM" id="MobiDB-lite"/>
    </source>
</evidence>
<reference evidence="2 3" key="1">
    <citation type="submission" date="2015-01" db="EMBL/GenBank/DDBJ databases">
        <title>The Genome Sequence of Ochroconis gallopava CBS43764.</title>
        <authorList>
            <consortium name="The Broad Institute Genomics Platform"/>
            <person name="Cuomo C."/>
            <person name="de Hoog S."/>
            <person name="Gorbushina A."/>
            <person name="Stielow B."/>
            <person name="Teixiera M."/>
            <person name="Abouelleil A."/>
            <person name="Chapman S.B."/>
            <person name="Priest M."/>
            <person name="Young S.K."/>
            <person name="Wortman J."/>
            <person name="Nusbaum C."/>
            <person name="Birren B."/>
        </authorList>
    </citation>
    <scope>NUCLEOTIDE SEQUENCE [LARGE SCALE GENOMIC DNA]</scope>
    <source>
        <strain evidence="2 3">CBS 43764</strain>
    </source>
</reference>